<evidence type="ECO:0000256" key="1">
    <source>
        <dbReference type="SAM" id="Phobius"/>
    </source>
</evidence>
<keyword evidence="1" id="KW-0472">Membrane</keyword>
<proteinExistence type="predicted"/>
<sequence length="69" mass="7851">MLRLADLSCRLVFFSFVWCVVRFAVVVDSLMPGSDLINGWASWRLCFGGTKCFLFKSYVSGTYCKLSHD</sequence>
<keyword evidence="1" id="KW-0812">Transmembrane</keyword>
<reference evidence="2" key="1">
    <citation type="journal article" date="2023" name="Plant J.">
        <title>Genome sequences and population genomics provide insights into the demographic history, inbreeding, and mutation load of two 'living fossil' tree species of Dipteronia.</title>
        <authorList>
            <person name="Feng Y."/>
            <person name="Comes H.P."/>
            <person name="Chen J."/>
            <person name="Zhu S."/>
            <person name="Lu R."/>
            <person name="Zhang X."/>
            <person name="Li P."/>
            <person name="Qiu J."/>
            <person name="Olsen K.M."/>
            <person name="Qiu Y."/>
        </authorList>
    </citation>
    <scope>NUCLEOTIDE SEQUENCE</scope>
    <source>
        <strain evidence="2">KIB01</strain>
    </source>
</reference>
<gene>
    <name evidence="2" type="ORF">Ddye_027317</name>
</gene>
<protein>
    <submittedName>
        <fullName evidence="2">Uncharacterized protein</fullName>
    </submittedName>
</protein>
<name>A0AAD9TPB3_9ROSI</name>
<accession>A0AAD9TPB3</accession>
<dbReference type="AlphaFoldDB" id="A0AAD9TPB3"/>
<evidence type="ECO:0000313" key="2">
    <source>
        <dbReference type="EMBL" id="KAK2639522.1"/>
    </source>
</evidence>
<organism evidence="2 3">
    <name type="scientific">Dipteronia dyeriana</name>
    <dbReference type="NCBI Taxonomy" id="168575"/>
    <lineage>
        <taxon>Eukaryota</taxon>
        <taxon>Viridiplantae</taxon>
        <taxon>Streptophyta</taxon>
        <taxon>Embryophyta</taxon>
        <taxon>Tracheophyta</taxon>
        <taxon>Spermatophyta</taxon>
        <taxon>Magnoliopsida</taxon>
        <taxon>eudicotyledons</taxon>
        <taxon>Gunneridae</taxon>
        <taxon>Pentapetalae</taxon>
        <taxon>rosids</taxon>
        <taxon>malvids</taxon>
        <taxon>Sapindales</taxon>
        <taxon>Sapindaceae</taxon>
        <taxon>Hippocastanoideae</taxon>
        <taxon>Acereae</taxon>
        <taxon>Dipteronia</taxon>
    </lineage>
</organism>
<feature type="transmembrane region" description="Helical" evidence="1">
    <location>
        <begin position="7"/>
        <end position="27"/>
    </location>
</feature>
<dbReference type="Proteomes" id="UP001280121">
    <property type="component" value="Unassembled WGS sequence"/>
</dbReference>
<evidence type="ECO:0000313" key="3">
    <source>
        <dbReference type="Proteomes" id="UP001280121"/>
    </source>
</evidence>
<dbReference type="EMBL" id="JANJYI010000008">
    <property type="protein sequence ID" value="KAK2639522.1"/>
    <property type="molecule type" value="Genomic_DNA"/>
</dbReference>
<keyword evidence="1" id="KW-1133">Transmembrane helix</keyword>
<comment type="caution">
    <text evidence="2">The sequence shown here is derived from an EMBL/GenBank/DDBJ whole genome shotgun (WGS) entry which is preliminary data.</text>
</comment>
<keyword evidence="3" id="KW-1185">Reference proteome</keyword>